<feature type="region of interest" description="Disordered" evidence="8">
    <location>
        <begin position="314"/>
        <end position="335"/>
    </location>
</feature>
<feature type="region of interest" description="Disordered" evidence="8">
    <location>
        <begin position="42"/>
        <end position="61"/>
    </location>
</feature>
<dbReference type="SUPFAM" id="SSF52540">
    <property type="entry name" value="P-loop containing nucleoside triphosphate hydrolases"/>
    <property type="match status" value="1"/>
</dbReference>
<gene>
    <name evidence="9" type="ORF">CLEI1391_LOCUS14731</name>
</gene>
<evidence type="ECO:0000313" key="9">
    <source>
        <dbReference type="EMBL" id="CAD8689896.1"/>
    </source>
</evidence>
<dbReference type="NCBIfam" id="TIGR01351">
    <property type="entry name" value="adk"/>
    <property type="match status" value="1"/>
</dbReference>
<proteinExistence type="inferred from homology"/>
<evidence type="ECO:0000256" key="3">
    <source>
        <dbReference type="ARBA" id="ARBA00012955"/>
    </source>
</evidence>
<keyword evidence="6 7" id="KW-0418">Kinase</keyword>
<dbReference type="AlphaFoldDB" id="A0A7S0WYF3"/>
<dbReference type="InterPro" id="IPR027417">
    <property type="entry name" value="P-loop_NTPase"/>
</dbReference>
<evidence type="ECO:0000256" key="4">
    <source>
        <dbReference type="ARBA" id="ARBA00022679"/>
    </source>
</evidence>
<evidence type="ECO:0000256" key="7">
    <source>
        <dbReference type="RuleBase" id="RU003330"/>
    </source>
</evidence>
<dbReference type="PROSITE" id="PS00113">
    <property type="entry name" value="ADENYLATE_KINASE"/>
    <property type="match status" value="1"/>
</dbReference>
<reference evidence="9" key="1">
    <citation type="submission" date="2021-01" db="EMBL/GenBank/DDBJ databases">
        <authorList>
            <person name="Corre E."/>
            <person name="Pelletier E."/>
            <person name="Niang G."/>
            <person name="Scheremetjew M."/>
            <person name="Finn R."/>
            <person name="Kale V."/>
            <person name="Holt S."/>
            <person name="Cochrane G."/>
            <person name="Meng A."/>
            <person name="Brown T."/>
            <person name="Cohen L."/>
        </authorList>
    </citation>
    <scope>NUCLEOTIDE SEQUENCE</scope>
    <source>
        <strain evidence="9">SAG 11-49</strain>
    </source>
</reference>
<feature type="compositionally biased region" description="Polar residues" evidence="8">
    <location>
        <begin position="43"/>
        <end position="61"/>
    </location>
</feature>
<dbReference type="Pfam" id="PF00406">
    <property type="entry name" value="ADK"/>
    <property type="match status" value="1"/>
</dbReference>
<dbReference type="HAMAP" id="MF_00235">
    <property type="entry name" value="Adenylate_kinase_Adk"/>
    <property type="match status" value="1"/>
</dbReference>
<keyword evidence="5" id="KW-0547">Nucleotide-binding</keyword>
<dbReference type="Gene3D" id="3.40.50.300">
    <property type="entry name" value="P-loop containing nucleotide triphosphate hydrolases"/>
    <property type="match status" value="1"/>
</dbReference>
<evidence type="ECO:0000256" key="5">
    <source>
        <dbReference type="ARBA" id="ARBA00022741"/>
    </source>
</evidence>
<dbReference type="EMBL" id="HBFB01026378">
    <property type="protein sequence ID" value="CAD8689896.1"/>
    <property type="molecule type" value="Transcribed_RNA"/>
</dbReference>
<comment type="similarity">
    <text evidence="2 7">Belongs to the adenylate kinase family.</text>
</comment>
<organism evidence="9">
    <name type="scientific">Chlamydomonas leiostraca</name>
    <dbReference type="NCBI Taxonomy" id="1034604"/>
    <lineage>
        <taxon>Eukaryota</taxon>
        <taxon>Viridiplantae</taxon>
        <taxon>Chlorophyta</taxon>
        <taxon>core chlorophytes</taxon>
        <taxon>Chlorophyceae</taxon>
        <taxon>CS clade</taxon>
        <taxon>Chlamydomonadales</taxon>
        <taxon>Chlamydomonadaceae</taxon>
        <taxon>Chlamydomonas</taxon>
    </lineage>
</organism>
<evidence type="ECO:0000256" key="1">
    <source>
        <dbReference type="ARBA" id="ARBA00000582"/>
    </source>
</evidence>
<dbReference type="PRINTS" id="PR00094">
    <property type="entry name" value="ADENYLTKNASE"/>
</dbReference>
<dbReference type="PANTHER" id="PTHR23359">
    <property type="entry name" value="NUCLEOTIDE KINASE"/>
    <property type="match status" value="1"/>
</dbReference>
<dbReference type="GO" id="GO:0004017">
    <property type="term" value="F:AMP kinase activity"/>
    <property type="evidence" value="ECO:0007669"/>
    <property type="project" value="UniProtKB-EC"/>
</dbReference>
<protein>
    <recommendedName>
        <fullName evidence="3">adenylate kinase</fullName>
        <ecNumber evidence="3">2.7.4.3</ecNumber>
    </recommendedName>
</protein>
<comment type="catalytic activity">
    <reaction evidence="1">
        <text>AMP + ATP = 2 ADP</text>
        <dbReference type="Rhea" id="RHEA:12973"/>
        <dbReference type="ChEBI" id="CHEBI:30616"/>
        <dbReference type="ChEBI" id="CHEBI:456215"/>
        <dbReference type="ChEBI" id="CHEBI:456216"/>
        <dbReference type="EC" id="2.7.4.3"/>
    </reaction>
</comment>
<keyword evidence="4 7" id="KW-0808">Transferase</keyword>
<sequence>MLQSVVSSLARRRASVAAQAWLQSSVLSSNLSIISQEAELQAGPSSSHQPALTRTLSSASGTENNGEIRWVFLGPPGVGKGTYASRVARHLGIAHIATGDLIRDEIKAGSAVGKQMKDIVSHGKLVPDELIFKLLEQRLQAGKAAGEKGFILDGFPRTQPQAEAVLGQLHPQLALNMSLREEVLVEKCLGRRLCRHCGKNYNIADIKLPASNGRPEIRMPPLNPPPECAPHLEQRPDDTEEVVVRRLQLYHEQAAPVEAVFRRAGVLRDFEITAGIPETLPGLLAFLQPYAGAAAAAAAAGSAARTAVGTSAAGSAAGAEHGGRGSKVVAAAGGR</sequence>
<dbReference type="GO" id="GO:0005524">
    <property type="term" value="F:ATP binding"/>
    <property type="evidence" value="ECO:0007669"/>
    <property type="project" value="InterPro"/>
</dbReference>
<dbReference type="InterPro" id="IPR033690">
    <property type="entry name" value="Adenylat_kinase_CS"/>
</dbReference>
<dbReference type="EC" id="2.7.4.3" evidence="3"/>
<dbReference type="CDD" id="cd01428">
    <property type="entry name" value="ADK"/>
    <property type="match status" value="1"/>
</dbReference>
<evidence type="ECO:0000256" key="6">
    <source>
        <dbReference type="ARBA" id="ARBA00022777"/>
    </source>
</evidence>
<dbReference type="InterPro" id="IPR006259">
    <property type="entry name" value="Adenyl_kin_sub"/>
</dbReference>
<evidence type="ECO:0000256" key="2">
    <source>
        <dbReference type="ARBA" id="ARBA00007220"/>
    </source>
</evidence>
<dbReference type="InterPro" id="IPR000850">
    <property type="entry name" value="Adenylat/UMP-CMP_kin"/>
</dbReference>
<evidence type="ECO:0000256" key="8">
    <source>
        <dbReference type="SAM" id="MobiDB-lite"/>
    </source>
</evidence>
<name>A0A7S0WYF3_9CHLO</name>
<accession>A0A7S0WYF3</accession>